<feature type="transmembrane region" description="Helical" evidence="1">
    <location>
        <begin position="117"/>
        <end position="139"/>
    </location>
</feature>
<reference evidence="2 3" key="1">
    <citation type="submission" date="2020-08" db="EMBL/GenBank/DDBJ databases">
        <authorList>
            <person name="Koutsovoulos G."/>
            <person name="Danchin GJ E."/>
        </authorList>
    </citation>
    <scope>NUCLEOTIDE SEQUENCE [LARGE SCALE GENOMIC DNA]</scope>
</reference>
<evidence type="ECO:0000313" key="2">
    <source>
        <dbReference type="EMBL" id="CAD2169401.1"/>
    </source>
</evidence>
<gene>
    <name evidence="2" type="ORF">MENT_LOCUS20735</name>
</gene>
<comment type="caution">
    <text evidence="2">The sequence shown here is derived from an EMBL/GenBank/DDBJ whole genome shotgun (WGS) entry which is preliminary data.</text>
</comment>
<feature type="transmembrane region" description="Helical" evidence="1">
    <location>
        <begin position="87"/>
        <end position="105"/>
    </location>
</feature>
<evidence type="ECO:0000313" key="3">
    <source>
        <dbReference type="Proteomes" id="UP000580250"/>
    </source>
</evidence>
<accession>A0A6V7V321</accession>
<evidence type="ECO:0000256" key="1">
    <source>
        <dbReference type="SAM" id="Phobius"/>
    </source>
</evidence>
<protein>
    <submittedName>
        <fullName evidence="2">Uncharacterized protein</fullName>
    </submittedName>
</protein>
<keyword evidence="1" id="KW-0812">Transmembrane</keyword>
<organism evidence="2 3">
    <name type="scientific">Meloidogyne enterolobii</name>
    <name type="common">Root-knot nematode worm</name>
    <name type="synonym">Meloidogyne mayaguensis</name>
    <dbReference type="NCBI Taxonomy" id="390850"/>
    <lineage>
        <taxon>Eukaryota</taxon>
        <taxon>Metazoa</taxon>
        <taxon>Ecdysozoa</taxon>
        <taxon>Nematoda</taxon>
        <taxon>Chromadorea</taxon>
        <taxon>Rhabditida</taxon>
        <taxon>Tylenchina</taxon>
        <taxon>Tylenchomorpha</taxon>
        <taxon>Tylenchoidea</taxon>
        <taxon>Meloidogynidae</taxon>
        <taxon>Meloidogyninae</taxon>
        <taxon>Meloidogyne</taxon>
    </lineage>
</organism>
<dbReference type="AlphaFoldDB" id="A0A6V7V321"/>
<dbReference type="Proteomes" id="UP000580250">
    <property type="component" value="Unassembled WGS sequence"/>
</dbReference>
<feature type="transmembrane region" description="Helical" evidence="1">
    <location>
        <begin position="62"/>
        <end position="81"/>
    </location>
</feature>
<sequence length="243" mass="27849">MRTPEFDLETASSFSASTATTASSTSTSRCCNNVSKGGCGCLSTSINEFNEALNRFRVYQRLLTKIIVISISYMILAPLIAYIFMDGIVAIIFCFINVFAGINAIRGCYKQKISMIYPALVLHIFYFILSLTGFVITLICMRYTTYCNTLTENPLIRQILEILFSFGFAKWPKLLLVLRLWCIIIRFKNAFRIWTLIKMMPEYSYELHNIAFDVLSLNPHPNNMELMKHLGLHVRAQESKKSR</sequence>
<feature type="transmembrane region" description="Helical" evidence="1">
    <location>
        <begin position="159"/>
        <end position="182"/>
    </location>
</feature>
<keyword evidence="1" id="KW-1133">Transmembrane helix</keyword>
<keyword evidence="1" id="KW-0472">Membrane</keyword>
<name>A0A6V7V321_MELEN</name>
<proteinExistence type="predicted"/>
<dbReference type="EMBL" id="CAJEWN010000152">
    <property type="protein sequence ID" value="CAD2169401.1"/>
    <property type="molecule type" value="Genomic_DNA"/>
</dbReference>